<dbReference type="STRING" id="7370.A0A1I8MK00"/>
<proteinExistence type="predicted"/>
<evidence type="ECO:0000256" key="7">
    <source>
        <dbReference type="SAM" id="MobiDB-lite"/>
    </source>
</evidence>
<organism evidence="9">
    <name type="scientific">Musca domestica</name>
    <name type="common">House fly</name>
    <dbReference type="NCBI Taxonomy" id="7370"/>
    <lineage>
        <taxon>Eukaryota</taxon>
        <taxon>Metazoa</taxon>
        <taxon>Ecdysozoa</taxon>
        <taxon>Arthropoda</taxon>
        <taxon>Hexapoda</taxon>
        <taxon>Insecta</taxon>
        <taxon>Pterygota</taxon>
        <taxon>Neoptera</taxon>
        <taxon>Endopterygota</taxon>
        <taxon>Diptera</taxon>
        <taxon>Brachycera</taxon>
        <taxon>Muscomorpha</taxon>
        <taxon>Muscoidea</taxon>
        <taxon>Muscidae</taxon>
        <taxon>Musca</taxon>
    </lineage>
</organism>
<feature type="region of interest" description="Disordered" evidence="7">
    <location>
        <begin position="103"/>
        <end position="124"/>
    </location>
</feature>
<feature type="region of interest" description="Disordered" evidence="7">
    <location>
        <begin position="714"/>
        <end position="764"/>
    </location>
</feature>
<dbReference type="CDD" id="cd21989">
    <property type="entry name" value="HMG-box_HBP2"/>
    <property type="match status" value="1"/>
</dbReference>
<dbReference type="InterPro" id="IPR036910">
    <property type="entry name" value="HMG_box_dom_sf"/>
</dbReference>
<feature type="domain" description="HMG box" evidence="8">
    <location>
        <begin position="382"/>
        <end position="450"/>
    </location>
</feature>
<dbReference type="EnsemblMetazoa" id="MDOA005721-RB">
    <property type="protein sequence ID" value="MDOA005721-PB"/>
    <property type="gene ID" value="MDOA005721"/>
</dbReference>
<protein>
    <recommendedName>
        <fullName evidence="8">HMG box domain-containing protein</fullName>
    </recommendedName>
</protein>
<accession>A0A1I8MK00</accession>
<name>A0A1I8MK00_MUSDO</name>
<dbReference type="Gene3D" id="1.10.30.10">
    <property type="entry name" value="High mobility group box domain"/>
    <property type="match status" value="1"/>
</dbReference>
<dbReference type="EnsemblMetazoa" id="MDOA005721-RD">
    <property type="protein sequence ID" value="MDOA005721-PD"/>
    <property type="gene ID" value="MDOA005721"/>
</dbReference>
<keyword evidence="5 6" id="KW-0539">Nucleus</keyword>
<dbReference type="GO" id="GO:0005634">
    <property type="term" value="C:nucleus"/>
    <property type="evidence" value="ECO:0007669"/>
    <property type="project" value="UniProtKB-UniRule"/>
</dbReference>
<reference evidence="9" key="1">
    <citation type="submission" date="2020-05" db="UniProtKB">
        <authorList>
            <consortium name="EnsemblMetazoa"/>
        </authorList>
    </citation>
    <scope>IDENTIFICATION</scope>
    <source>
        <strain evidence="9">Aabys</strain>
    </source>
</reference>
<dbReference type="GO" id="GO:0000977">
    <property type="term" value="F:RNA polymerase II transcription regulatory region sequence-specific DNA binding"/>
    <property type="evidence" value="ECO:0007669"/>
    <property type="project" value="TreeGrafter"/>
</dbReference>
<dbReference type="PANTHER" id="PTHR13059:SF10">
    <property type="entry name" value="HMG BOX TRANSCRIPTION FACTOR BBX"/>
    <property type="match status" value="1"/>
</dbReference>
<dbReference type="PANTHER" id="PTHR13059">
    <property type="entry name" value="HMG-BOX TRANSCRIPTION FACTOR BBX"/>
    <property type="match status" value="1"/>
</dbReference>
<keyword evidence="1" id="KW-0597">Phosphoprotein</keyword>
<dbReference type="SUPFAM" id="SSF47095">
    <property type="entry name" value="HMG-box"/>
    <property type="match status" value="1"/>
</dbReference>
<feature type="DNA-binding region" description="HMG box" evidence="6">
    <location>
        <begin position="382"/>
        <end position="450"/>
    </location>
</feature>
<dbReference type="EnsemblMetazoa" id="MDOA005721-RE">
    <property type="protein sequence ID" value="MDOA005721-PE"/>
    <property type="gene ID" value="MDOA005721"/>
</dbReference>
<gene>
    <name evidence="9" type="primary">101892289</name>
</gene>
<dbReference type="Pfam" id="PF00505">
    <property type="entry name" value="HMG_box"/>
    <property type="match status" value="1"/>
</dbReference>
<dbReference type="VEuPathDB" id="VectorBase:MDOA005721"/>
<dbReference type="InterPro" id="IPR009071">
    <property type="entry name" value="HMG_box_dom"/>
</dbReference>
<dbReference type="eggNOG" id="KOG2746">
    <property type="taxonomic scope" value="Eukaryota"/>
</dbReference>
<evidence type="ECO:0000256" key="5">
    <source>
        <dbReference type="ARBA" id="ARBA00023242"/>
    </source>
</evidence>
<dbReference type="GO" id="GO:0000981">
    <property type="term" value="F:DNA-binding transcription factor activity, RNA polymerase II-specific"/>
    <property type="evidence" value="ECO:0007669"/>
    <property type="project" value="TreeGrafter"/>
</dbReference>
<feature type="compositionally biased region" description="Polar residues" evidence="7">
    <location>
        <begin position="306"/>
        <end position="328"/>
    </location>
</feature>
<keyword evidence="2" id="KW-0805">Transcription regulation</keyword>
<feature type="compositionally biased region" description="Low complexity" evidence="7">
    <location>
        <begin position="143"/>
        <end position="159"/>
    </location>
</feature>
<feature type="region of interest" description="Disordered" evidence="7">
    <location>
        <begin position="778"/>
        <end position="801"/>
    </location>
</feature>
<keyword evidence="3 6" id="KW-0238">DNA-binding</keyword>
<dbReference type="AlphaFoldDB" id="A0A1I8MK00"/>
<evidence type="ECO:0000256" key="1">
    <source>
        <dbReference type="ARBA" id="ARBA00022553"/>
    </source>
</evidence>
<dbReference type="OrthoDB" id="2377365at2759"/>
<dbReference type="EnsemblMetazoa" id="MDOA005721-RC">
    <property type="protein sequence ID" value="MDOA005721-PC"/>
    <property type="gene ID" value="MDOA005721"/>
</dbReference>
<feature type="region of interest" description="Disordered" evidence="7">
    <location>
        <begin position="302"/>
        <end position="335"/>
    </location>
</feature>
<evidence type="ECO:0000259" key="8">
    <source>
        <dbReference type="PROSITE" id="PS50118"/>
    </source>
</evidence>
<evidence type="ECO:0000256" key="6">
    <source>
        <dbReference type="PROSITE-ProRule" id="PRU00267"/>
    </source>
</evidence>
<dbReference type="InterPro" id="IPR052412">
    <property type="entry name" value="CC-Dev_Transcription_Reg"/>
</dbReference>
<dbReference type="VEuPathDB" id="VectorBase:MDOMA2_000857"/>
<evidence type="ECO:0000256" key="3">
    <source>
        <dbReference type="ARBA" id="ARBA00023125"/>
    </source>
</evidence>
<sequence>MINSVNTLEFLKPNLLGMDKVGSTNSTARTHHHQLFGHTATRNFYNIVGGADHQVAHEEPNQERVKVQLLQNHKKLQNNDCGINIFDLINTSKYKIMDDADGVCPQQQEQEEGEIQNERETDADLETKSAFNLDLNKQKIYRNNNNNNKSSPTPETNNNDLFFKQNLQQNGFINKQPQHQPQQKTMMVLLPRRTEDQEHAHRRIEIVHNYAKLKSYEDESSESQSPNGSRNSSYLDDEEDDDDEDDEEDYEVDDDNNDADYDAEEDEMIDLDGVYEDIFKRRKLPKLTKQTSMDAGAFRMVEKPKSGNSNNKRCNSFSAPPQKLQTATKDQKSDEDVDIHVDVDVETVDHAADVQNRPITATPANCGISSGDAVISKPDHHARRPMNAFLIFCKRHRAIVKDRYKNLENRAITKILGDWWASLDVSDKKCFTNLAQQNKDAFFSANPNFKWYKLPAPPLRTLNTRPNAVGDGIGDMLEQDDAINHQHMTVVNNTTTTTPVPVVNNMTNHRNFFKLADEAQMGDLSQLMQNKSGTQQCALQQALGETSQFIRSHITGNVEEPEIEMQRKHQSLKRPIYNENSFSSNSSEEDALIPKKKSSRSCKGKIYQELINSGQIAAPAIKKSKSMQRVTTEPTTQQSSNCFSDYIGHRHSNETTNQMMVNINNNTNASTQLEKQDVFDSNSETANNTSPHDMASFDLEEKIKELPALSLDEYLQRKRNTKKKKKFTTNGKKRSNRGNSSTTGSVQGNKANAMGKGSQNPISTSYGYNILDPRIIQQRRQQQQQAVGSQKRKARKESITRRDVSAIEEEVASLMPLTINGCCYYQEASLPLSSSSSYKNNTKDMNSNPESTSPIIPLTTTTAHPTTGGELQMSKNTSKELLTNNTLNDNTSSTSDLLILAEVAANRTE</sequence>
<feature type="region of interest" description="Disordered" evidence="7">
    <location>
        <begin position="215"/>
        <end position="269"/>
    </location>
</feature>
<dbReference type="InterPro" id="IPR049523">
    <property type="entry name" value="BBX_HMG-box"/>
</dbReference>
<keyword evidence="4" id="KW-0804">Transcription</keyword>
<feature type="compositionally biased region" description="Polar residues" evidence="7">
    <location>
        <begin position="737"/>
        <end position="750"/>
    </location>
</feature>
<feature type="compositionally biased region" description="Polar residues" evidence="7">
    <location>
        <begin position="222"/>
        <end position="234"/>
    </location>
</feature>
<evidence type="ECO:0000256" key="2">
    <source>
        <dbReference type="ARBA" id="ARBA00023015"/>
    </source>
</evidence>
<evidence type="ECO:0000313" key="9">
    <source>
        <dbReference type="EnsemblMetazoa" id="MDOA005721-PD"/>
    </source>
</evidence>
<evidence type="ECO:0000256" key="4">
    <source>
        <dbReference type="ARBA" id="ARBA00023163"/>
    </source>
</evidence>
<dbReference type="SMART" id="SM00398">
    <property type="entry name" value="HMG"/>
    <property type="match status" value="1"/>
</dbReference>
<feature type="region of interest" description="Disordered" evidence="7">
    <location>
        <begin position="136"/>
        <end position="160"/>
    </location>
</feature>
<feature type="compositionally biased region" description="Acidic residues" evidence="7">
    <location>
        <begin position="235"/>
        <end position="269"/>
    </location>
</feature>
<dbReference type="PROSITE" id="PS50118">
    <property type="entry name" value="HMG_BOX_2"/>
    <property type="match status" value="1"/>
</dbReference>
<feature type="compositionally biased region" description="Basic residues" evidence="7">
    <location>
        <begin position="717"/>
        <end position="736"/>
    </location>
</feature>